<protein>
    <submittedName>
        <fullName evidence="4">Uncharacterized protein LOC110980975 isoform X1</fullName>
    </submittedName>
</protein>
<name>A0A8B7YKI4_ACAPL</name>
<dbReference type="RefSeq" id="XP_022093774.1">
    <property type="nucleotide sequence ID" value="XM_022238082.1"/>
</dbReference>
<dbReference type="PROSITE" id="PS50017">
    <property type="entry name" value="DEATH_DOMAIN"/>
    <property type="match status" value="2"/>
</dbReference>
<accession>A0A8B7YKI4</accession>
<evidence type="ECO:0000256" key="1">
    <source>
        <dbReference type="SAM" id="MobiDB-lite"/>
    </source>
</evidence>
<feature type="region of interest" description="Disordered" evidence="1">
    <location>
        <begin position="455"/>
        <end position="500"/>
    </location>
</feature>
<feature type="region of interest" description="Disordered" evidence="1">
    <location>
        <begin position="320"/>
        <end position="362"/>
    </location>
</feature>
<reference evidence="4" key="1">
    <citation type="submission" date="2025-08" db="UniProtKB">
        <authorList>
            <consortium name="RefSeq"/>
        </authorList>
    </citation>
    <scope>IDENTIFICATION</scope>
</reference>
<feature type="domain" description="Death" evidence="2">
    <location>
        <begin position="230"/>
        <end position="312"/>
    </location>
</feature>
<evidence type="ECO:0000313" key="3">
    <source>
        <dbReference type="Proteomes" id="UP000694845"/>
    </source>
</evidence>
<dbReference type="AlphaFoldDB" id="A0A8B7YKI4"/>
<proteinExistence type="predicted"/>
<dbReference type="InterPro" id="IPR011029">
    <property type="entry name" value="DEATH-like_dom_sf"/>
</dbReference>
<dbReference type="InterPro" id="IPR000488">
    <property type="entry name" value="Death_dom"/>
</dbReference>
<dbReference type="CDD" id="cd01670">
    <property type="entry name" value="Death"/>
    <property type="match status" value="3"/>
</dbReference>
<dbReference type="SUPFAM" id="SSF47986">
    <property type="entry name" value="DEATH domain"/>
    <property type="match status" value="3"/>
</dbReference>
<dbReference type="OrthoDB" id="10590196at2759"/>
<organism evidence="3 4">
    <name type="scientific">Acanthaster planci</name>
    <name type="common">Crown-of-thorns starfish</name>
    <dbReference type="NCBI Taxonomy" id="133434"/>
    <lineage>
        <taxon>Eukaryota</taxon>
        <taxon>Metazoa</taxon>
        <taxon>Echinodermata</taxon>
        <taxon>Eleutherozoa</taxon>
        <taxon>Asterozoa</taxon>
        <taxon>Asteroidea</taxon>
        <taxon>Valvatacea</taxon>
        <taxon>Valvatida</taxon>
        <taxon>Acanthasteridae</taxon>
        <taxon>Acanthaster</taxon>
    </lineage>
</organism>
<dbReference type="KEGG" id="aplc:110980975"/>
<gene>
    <name evidence="4" type="primary">LOC110980975</name>
</gene>
<dbReference type="Proteomes" id="UP000694845">
    <property type="component" value="Unplaced"/>
</dbReference>
<feature type="domain" description="Death" evidence="2">
    <location>
        <begin position="66"/>
        <end position="149"/>
    </location>
</feature>
<dbReference type="GeneID" id="110980975"/>
<feature type="region of interest" description="Disordered" evidence="1">
    <location>
        <begin position="400"/>
        <end position="442"/>
    </location>
</feature>
<evidence type="ECO:0000313" key="4">
    <source>
        <dbReference type="RefSeq" id="XP_022093774.1"/>
    </source>
</evidence>
<feature type="compositionally biased region" description="Polar residues" evidence="1">
    <location>
        <begin position="476"/>
        <end position="494"/>
    </location>
</feature>
<dbReference type="SMART" id="SM00005">
    <property type="entry name" value="DEATH"/>
    <property type="match status" value="2"/>
</dbReference>
<dbReference type="Gene3D" id="1.10.533.10">
    <property type="entry name" value="Death Domain, Fas"/>
    <property type="match status" value="3"/>
</dbReference>
<keyword evidence="3" id="KW-1185">Reference proteome</keyword>
<evidence type="ECO:0000259" key="2">
    <source>
        <dbReference type="PROSITE" id="PS50017"/>
    </source>
</evidence>
<dbReference type="GO" id="GO:0007165">
    <property type="term" value="P:signal transduction"/>
    <property type="evidence" value="ECO:0007669"/>
    <property type="project" value="InterPro"/>
</dbReference>
<sequence>MSHNVSGGAVLPRSAKKLWERSTDIYSYERGRKAGIHMSKMLDREHTSPTHCLILLEGDVSEIRIDDKSLNTLADALEDDWPDLALQLGFDWSECVSIIEGYSVQVHDQARHMLFNWRLRSAGGDMGDVTVALKKIDRYDLLEKLGAEVVDDECLRKLARALDSRKDWQDLAVYLGFDWEVYARIENSRDMLFKWREFYDKHDMRTVLVWALKRIRRYDLLGELDVEDLDPEVLEEIGTSLGHSWQDLARFLGFDYREIRSIQYRVPYELPGRSLMRIWRANFEGDNPVQYLSAALTLAGRPDLSRLIAPTQEMFWTDEAVRQSDSNPRGCYSKERPQTSTRTPHLPPLRKPAPSNALAASHRTIRETVPSRSAEYPSDVSLLDGAPERSSTVFLERRFPNGTTSKDTAFTPVPRPPQTRPLTTAPTASHRKYRQMAPSRSTEFRTILSSNVRASSRLSSNSREEQVLNRPCSDDSAFTQGYMTSDRPPTSNASGDVPPSESAVAEKRQEAGCFQKCRKVINKVLSGLGRFKDAIGGVKEVLGELEGQSDDGQMLSDICEGVETGVVLVIKGMTCVWDIGKLWQQRKDGNVTYKEFVLATTITVLKALNKTGCAIAGGVAGKFVGTTIGTHFGVPVLGSVIGGSLGAFIGRCVGSVSGWLLNKLVKKAVTLSIRYDNRIVRAISALSPGDQIMYFSTQKQSNQHAIVVAVNPSDGKIELVYHRAGMVVKEEMHLSGPVKKVVYDSKECRSPYDVVARARSQINKEFRLTRQDGSEFAQWCKLRHVTGFYPVSRHLNAVETH</sequence>
<dbReference type="Pfam" id="PF00531">
    <property type="entry name" value="Death"/>
    <property type="match status" value="2"/>
</dbReference>